<gene>
    <name evidence="2" type="ORF">BD311DRAFT_742103</name>
</gene>
<dbReference type="OrthoDB" id="2749860at2759"/>
<proteinExistence type="predicted"/>
<protein>
    <submittedName>
        <fullName evidence="2">Uncharacterized protein</fullName>
    </submittedName>
</protein>
<dbReference type="Proteomes" id="UP000292957">
    <property type="component" value="Unassembled WGS sequence"/>
</dbReference>
<sequence>MAPAVTLDDTLGAAFIGNILAACLYGMTTLQTYIYYGRSDTESKTLKSLIAFLCGNAMRGKIGNAQNGKLGIATPKLAIANRLKLHGHDKCGTTNFSTASTRSRTLQNLTRHHYHHRSLGTAITDQLWAGCKAFWAQNKQSARVFQSKPHASKSPFYREHTEELYVFHWHAFYGSC</sequence>
<organism evidence="2">
    <name type="scientific">Dichomitus squalens</name>
    <dbReference type="NCBI Taxonomy" id="114155"/>
    <lineage>
        <taxon>Eukaryota</taxon>
        <taxon>Fungi</taxon>
        <taxon>Dikarya</taxon>
        <taxon>Basidiomycota</taxon>
        <taxon>Agaricomycotina</taxon>
        <taxon>Agaricomycetes</taxon>
        <taxon>Polyporales</taxon>
        <taxon>Polyporaceae</taxon>
        <taxon>Dichomitus</taxon>
    </lineage>
</organism>
<evidence type="ECO:0000313" key="2">
    <source>
        <dbReference type="EMBL" id="TBU23960.1"/>
    </source>
</evidence>
<name>A0A4Q9M9X3_9APHY</name>
<accession>A0A4Q9M9X3</accession>
<dbReference type="AlphaFoldDB" id="A0A4Q9M9X3"/>
<keyword evidence="1" id="KW-0472">Membrane</keyword>
<evidence type="ECO:0000256" key="1">
    <source>
        <dbReference type="SAM" id="Phobius"/>
    </source>
</evidence>
<reference evidence="2" key="1">
    <citation type="submission" date="2019-01" db="EMBL/GenBank/DDBJ databases">
        <title>Draft genome sequences of three monokaryotic isolates of the white-rot basidiomycete fungus Dichomitus squalens.</title>
        <authorList>
            <consortium name="DOE Joint Genome Institute"/>
            <person name="Lopez S.C."/>
            <person name="Andreopoulos B."/>
            <person name="Pangilinan J."/>
            <person name="Lipzen A."/>
            <person name="Riley R."/>
            <person name="Ahrendt S."/>
            <person name="Ng V."/>
            <person name="Barry K."/>
            <person name="Daum C."/>
            <person name="Grigoriev I.V."/>
            <person name="Hilden K.S."/>
            <person name="Makela M.R."/>
            <person name="de Vries R.P."/>
        </authorList>
    </citation>
    <scope>NUCLEOTIDE SEQUENCE [LARGE SCALE GENOMIC DNA]</scope>
    <source>
        <strain evidence="2">OM18370.1</strain>
    </source>
</reference>
<keyword evidence="1" id="KW-0812">Transmembrane</keyword>
<dbReference type="EMBL" id="ML143491">
    <property type="protein sequence ID" value="TBU23960.1"/>
    <property type="molecule type" value="Genomic_DNA"/>
</dbReference>
<feature type="transmembrane region" description="Helical" evidence="1">
    <location>
        <begin position="12"/>
        <end position="36"/>
    </location>
</feature>
<keyword evidence="1" id="KW-1133">Transmembrane helix</keyword>